<proteinExistence type="predicted"/>
<protein>
    <submittedName>
        <fullName evidence="2">Ovule protein</fullName>
    </submittedName>
</protein>
<keyword evidence="1" id="KW-1185">Reference proteome</keyword>
<evidence type="ECO:0000313" key="1">
    <source>
        <dbReference type="Proteomes" id="UP000095282"/>
    </source>
</evidence>
<name>A0A1I7ULS5_9PELO</name>
<dbReference type="WBParaSite" id="Csp11.Scaffold630.g17237.t1">
    <property type="protein sequence ID" value="Csp11.Scaffold630.g17237.t1"/>
    <property type="gene ID" value="Csp11.Scaffold630.g17237"/>
</dbReference>
<organism evidence="1 2">
    <name type="scientific">Caenorhabditis tropicalis</name>
    <dbReference type="NCBI Taxonomy" id="1561998"/>
    <lineage>
        <taxon>Eukaryota</taxon>
        <taxon>Metazoa</taxon>
        <taxon>Ecdysozoa</taxon>
        <taxon>Nematoda</taxon>
        <taxon>Chromadorea</taxon>
        <taxon>Rhabditida</taxon>
        <taxon>Rhabditina</taxon>
        <taxon>Rhabditomorpha</taxon>
        <taxon>Rhabditoidea</taxon>
        <taxon>Rhabditidae</taxon>
        <taxon>Peloderinae</taxon>
        <taxon>Caenorhabditis</taxon>
    </lineage>
</organism>
<accession>A0A1I7ULS5</accession>
<dbReference type="Proteomes" id="UP000095282">
    <property type="component" value="Unplaced"/>
</dbReference>
<reference evidence="2" key="1">
    <citation type="submission" date="2016-11" db="UniProtKB">
        <authorList>
            <consortium name="WormBaseParasite"/>
        </authorList>
    </citation>
    <scope>IDENTIFICATION</scope>
</reference>
<sequence>MAKFPIFYTDNTPFSSSLLSINSPSIRFPLASHSFKTLPCASTSPFSQIHLLMASTLFYVYPEPHLHLHSRPHTCSSRFSRSHTVCYCRSCACRRPKGE</sequence>
<evidence type="ECO:0000313" key="2">
    <source>
        <dbReference type="WBParaSite" id="Csp11.Scaffold630.g17237.t1"/>
    </source>
</evidence>
<dbReference type="AlphaFoldDB" id="A0A1I7ULS5"/>